<comment type="caution">
    <text evidence="1">The sequence shown here is derived from an EMBL/GenBank/DDBJ whole genome shotgun (WGS) entry which is preliminary data.</text>
</comment>
<keyword evidence="2" id="KW-1185">Reference proteome</keyword>
<dbReference type="EMBL" id="JANBUJ010000001">
    <property type="protein sequence ID" value="KAJ2775865.1"/>
    <property type="molecule type" value="Genomic_DNA"/>
</dbReference>
<proteinExistence type="predicted"/>
<organism evidence="1 2">
    <name type="scientific">Coemansia nantahalensis</name>
    <dbReference type="NCBI Taxonomy" id="2789366"/>
    <lineage>
        <taxon>Eukaryota</taxon>
        <taxon>Fungi</taxon>
        <taxon>Fungi incertae sedis</taxon>
        <taxon>Zoopagomycota</taxon>
        <taxon>Kickxellomycotina</taxon>
        <taxon>Kickxellomycetes</taxon>
        <taxon>Kickxellales</taxon>
        <taxon>Kickxellaceae</taxon>
        <taxon>Coemansia</taxon>
    </lineage>
</organism>
<keyword evidence="1" id="KW-0560">Oxidoreductase</keyword>
<reference evidence="1" key="1">
    <citation type="submission" date="2022-07" db="EMBL/GenBank/DDBJ databases">
        <title>Phylogenomic reconstructions and comparative analyses of Kickxellomycotina fungi.</title>
        <authorList>
            <person name="Reynolds N.K."/>
            <person name="Stajich J.E."/>
            <person name="Barry K."/>
            <person name="Grigoriev I.V."/>
            <person name="Crous P."/>
            <person name="Smith M.E."/>
        </authorList>
    </citation>
    <scope>NUCLEOTIDE SEQUENCE</scope>
    <source>
        <strain evidence="1">CBS 109366</strain>
    </source>
</reference>
<accession>A0ACC1K9I2</accession>
<evidence type="ECO:0000313" key="2">
    <source>
        <dbReference type="Proteomes" id="UP001140234"/>
    </source>
</evidence>
<gene>
    <name evidence="1" type="primary">SCS7</name>
    <name evidence="1" type="ORF">IWQ57_000022</name>
</gene>
<sequence>MGLADSDKQREFSRAEVARHDNGESLWVVRGNQVFDLTQFHTDHPGGSDALMQFAGQDITEAMRDGAIHRHTTQAYRVLKDFYIGEVTADDRLAYAMADGGVDEMEEAEEEAFLDLRKPLFAQMWNSRFTKAFYLREVHRARHLPQPAVFFANPVLETLTRTPWWVIPVYWTPIIVTMLVLGAAYEPPNVMLVGFVFGLVSWTLTEYSIHRFVFHYDENLPEGTLAQVAHFLLHGVHHYLPMDPLRLVMPPVLSTFLGLILLGLSCCIFTAGMVHAVMSGLATGYVLYDECHYWLHHGSSPHEYLSKLKTYHLRHHYNDFKAGFGITSDFWDNVFGTRFAAPE</sequence>
<protein>
    <submittedName>
        <fullName evidence="1">Fatty acid alpha-hydroxylase</fullName>
        <ecNumber evidence="1">1.14.18.6</ecNumber>
    </submittedName>
</protein>
<dbReference type="Proteomes" id="UP001140234">
    <property type="component" value="Unassembled WGS sequence"/>
</dbReference>
<dbReference type="EC" id="1.14.18.6" evidence="1"/>
<evidence type="ECO:0000313" key="1">
    <source>
        <dbReference type="EMBL" id="KAJ2775865.1"/>
    </source>
</evidence>
<name>A0ACC1K9I2_9FUNG</name>